<feature type="domain" description="T-SNARE coiled-coil homology" evidence="8">
    <location>
        <begin position="411"/>
        <end position="473"/>
    </location>
</feature>
<dbReference type="Gene3D" id="6.10.340.10">
    <property type="match status" value="1"/>
</dbReference>
<evidence type="ECO:0000256" key="2">
    <source>
        <dbReference type="ARBA" id="ARBA00022519"/>
    </source>
</evidence>
<evidence type="ECO:0000259" key="9">
    <source>
        <dbReference type="PROSITE" id="PS50885"/>
    </source>
</evidence>
<evidence type="ECO:0000256" key="5">
    <source>
        <dbReference type="PROSITE-ProRule" id="PRU00284"/>
    </source>
</evidence>
<dbReference type="PROSITE" id="PS50885">
    <property type="entry name" value="HAMP"/>
    <property type="match status" value="1"/>
</dbReference>
<keyword evidence="6" id="KW-0472">Membrane</keyword>
<organism evidence="10 11">
    <name type="scientific">Methylobacterium goesingense</name>
    <dbReference type="NCBI Taxonomy" id="243690"/>
    <lineage>
        <taxon>Bacteria</taxon>
        <taxon>Pseudomonadati</taxon>
        <taxon>Pseudomonadota</taxon>
        <taxon>Alphaproteobacteria</taxon>
        <taxon>Hyphomicrobiales</taxon>
        <taxon>Methylobacteriaceae</taxon>
        <taxon>Methylobacterium</taxon>
    </lineage>
</organism>
<sequence length="515" mass="53844">MPKTQTIGELNDWAGRLTISLFRYTLNAKDPKVAKVIEVEMQQRIDEIARLINVYEQFPKSQAETQVFASFRANWATYLASTPPLLALAREGEIEKARIMIDSIVTKHRKRALDDAKQLYTFAKDSAAQTGEVAAATYAWTRDFAIAASVVAVLVSVALGGVILWSIGRGCAEIITTMQALTAGNLSVEVTGRGRRTELGKIADAVQVFKEGMIRMRSLEAETAQARLAAEQQRKAGMREMADAFETAVGGIVGMVSSSATELQATAQTMTATATRTASQSTTVAAAAAEAASNVTTVAAATEELGASVQEIGRQVSGSSDLARVAVTEANQTASLVHELSTTVTKIGEVVAMISGIASQTNLLALNATIEAARAGEAGRGFAIVATEVKELASQTARATEEIGRQIGQVQGVTDQAVTAIAGISGRIREINSVAASIAAAVEEQGAATQEIVRNVGQAAVGTGEVTSNIAGVAGAAEETGAAASQVLVSASELSRQSEHLATEVRRFLGTFRAA</sequence>
<dbReference type="Gene3D" id="1.10.287.950">
    <property type="entry name" value="Methyl-accepting chemotaxis protein"/>
    <property type="match status" value="1"/>
</dbReference>
<dbReference type="PANTHER" id="PTHR32089:SF112">
    <property type="entry name" value="LYSOZYME-LIKE PROTEIN-RELATED"/>
    <property type="match status" value="1"/>
</dbReference>
<protein>
    <submittedName>
        <fullName evidence="10">Methyl-accepting chemotaxis protein</fullName>
    </submittedName>
</protein>
<dbReference type="InterPro" id="IPR003660">
    <property type="entry name" value="HAMP_dom"/>
</dbReference>
<gene>
    <name evidence="10" type="ORF">ABID43_005120</name>
</gene>
<dbReference type="InterPro" id="IPR000727">
    <property type="entry name" value="T_SNARE_dom"/>
</dbReference>
<keyword evidence="2" id="KW-0997">Cell inner membrane</keyword>
<feature type="domain" description="Methyl-accepting transducer" evidence="7">
    <location>
        <begin position="259"/>
        <end position="495"/>
    </location>
</feature>
<dbReference type="InterPro" id="IPR004090">
    <property type="entry name" value="Chemotax_Me-accpt_rcpt"/>
</dbReference>
<comment type="subcellular location">
    <subcellularLocation>
        <location evidence="1">Cell inner membrane</location>
        <topology evidence="1">Multi-pass membrane protein</topology>
    </subcellularLocation>
</comment>
<dbReference type="PANTHER" id="PTHR32089">
    <property type="entry name" value="METHYL-ACCEPTING CHEMOTAXIS PROTEIN MCPB"/>
    <property type="match status" value="1"/>
</dbReference>
<keyword evidence="6" id="KW-1133">Transmembrane helix</keyword>
<dbReference type="Pfam" id="PF12729">
    <property type="entry name" value="4HB_MCP_1"/>
    <property type="match status" value="1"/>
</dbReference>
<dbReference type="PRINTS" id="PR00260">
    <property type="entry name" value="CHEMTRNSDUCR"/>
</dbReference>
<evidence type="ECO:0000256" key="3">
    <source>
        <dbReference type="ARBA" id="ARBA00023224"/>
    </source>
</evidence>
<comment type="similarity">
    <text evidence="4">Belongs to the methyl-accepting chemotaxis (MCP) protein family.</text>
</comment>
<dbReference type="SUPFAM" id="SSF58104">
    <property type="entry name" value="Methyl-accepting chemotaxis protein (MCP) signaling domain"/>
    <property type="match status" value="1"/>
</dbReference>
<proteinExistence type="inferred from homology"/>
<comment type="caution">
    <text evidence="10">The sequence shown here is derived from an EMBL/GenBank/DDBJ whole genome shotgun (WGS) entry which is preliminary data.</text>
</comment>
<dbReference type="InterPro" id="IPR004089">
    <property type="entry name" value="MCPsignal_dom"/>
</dbReference>
<keyword evidence="6" id="KW-0812">Transmembrane</keyword>
<dbReference type="Pfam" id="PF00672">
    <property type="entry name" value="HAMP"/>
    <property type="match status" value="1"/>
</dbReference>
<evidence type="ECO:0000313" key="10">
    <source>
        <dbReference type="EMBL" id="MET3695551.1"/>
    </source>
</evidence>
<keyword evidence="3 5" id="KW-0807">Transducer</keyword>
<dbReference type="SMART" id="SM00283">
    <property type="entry name" value="MA"/>
    <property type="match status" value="1"/>
</dbReference>
<evidence type="ECO:0000256" key="4">
    <source>
        <dbReference type="ARBA" id="ARBA00029447"/>
    </source>
</evidence>
<keyword evidence="2" id="KW-1003">Cell membrane</keyword>
<dbReference type="SUPFAM" id="SSF158472">
    <property type="entry name" value="HAMP domain-like"/>
    <property type="match status" value="1"/>
</dbReference>
<name>A0ABV2LFN0_9HYPH</name>
<dbReference type="EMBL" id="JBEPMM010000031">
    <property type="protein sequence ID" value="MET3695551.1"/>
    <property type="molecule type" value="Genomic_DNA"/>
</dbReference>
<dbReference type="InterPro" id="IPR024478">
    <property type="entry name" value="HlyB_4HB_MCP"/>
</dbReference>
<accession>A0ABV2LFN0</accession>
<dbReference type="SMART" id="SM00304">
    <property type="entry name" value="HAMP"/>
    <property type="match status" value="1"/>
</dbReference>
<evidence type="ECO:0000256" key="1">
    <source>
        <dbReference type="ARBA" id="ARBA00004429"/>
    </source>
</evidence>
<evidence type="ECO:0000259" key="8">
    <source>
        <dbReference type="PROSITE" id="PS50192"/>
    </source>
</evidence>
<feature type="domain" description="HAMP" evidence="9">
    <location>
        <begin position="165"/>
        <end position="218"/>
    </location>
</feature>
<dbReference type="Proteomes" id="UP001549145">
    <property type="component" value="Unassembled WGS sequence"/>
</dbReference>
<reference evidence="10 11" key="1">
    <citation type="submission" date="2024-06" db="EMBL/GenBank/DDBJ databases">
        <title>Genomic Encyclopedia of Type Strains, Phase IV (KMG-IV): sequencing the most valuable type-strain genomes for metagenomic binning, comparative biology and taxonomic classification.</title>
        <authorList>
            <person name="Goeker M."/>
        </authorList>
    </citation>
    <scope>NUCLEOTIDE SEQUENCE [LARGE SCALE GENOMIC DNA]</scope>
    <source>
        <strain evidence="10 11">DSM 21331</strain>
    </source>
</reference>
<evidence type="ECO:0000259" key="7">
    <source>
        <dbReference type="PROSITE" id="PS50111"/>
    </source>
</evidence>
<evidence type="ECO:0000313" key="11">
    <source>
        <dbReference type="Proteomes" id="UP001549145"/>
    </source>
</evidence>
<feature type="transmembrane region" description="Helical" evidence="6">
    <location>
        <begin position="144"/>
        <end position="167"/>
    </location>
</feature>
<dbReference type="Pfam" id="PF00015">
    <property type="entry name" value="MCPsignal"/>
    <property type="match status" value="1"/>
</dbReference>
<dbReference type="PROSITE" id="PS50111">
    <property type="entry name" value="CHEMOTAXIS_TRANSDUC_2"/>
    <property type="match status" value="1"/>
</dbReference>
<evidence type="ECO:0000256" key="6">
    <source>
        <dbReference type="SAM" id="Phobius"/>
    </source>
</evidence>
<keyword evidence="11" id="KW-1185">Reference proteome</keyword>
<dbReference type="PROSITE" id="PS50192">
    <property type="entry name" value="T_SNARE"/>
    <property type="match status" value="1"/>
</dbReference>